<dbReference type="Proteomes" id="UP000236220">
    <property type="component" value="Unassembled WGS sequence"/>
</dbReference>
<dbReference type="InterPro" id="IPR016040">
    <property type="entry name" value="NAD(P)-bd_dom"/>
</dbReference>
<gene>
    <name evidence="2" type="ORF">Lysil_0836</name>
</gene>
<keyword evidence="3" id="KW-1185">Reference proteome</keyword>
<sequence length="301" mass="33433">MKQRLLLTGATGFVGRLIQAAGMPGSEWELFPLDGVDLRERQVLESVIASKGKLDGVLHLAAQSFVPKSFDDPQETFSTNIIGTLNLIEALRHTGFQGRFLYVSSGDVYGRVEEADLPVRESRLPAPGNPYAVSKVAAEQCCLAWQRAYGFDVVVARPFNHIGPGQDARFVIPSLARQVVAIKEGRQEPLITVGDIDVTRDFTDVRDIVAAYSALLHKGHTGRIYNVGSGRDRSVREMLSTMLEIEQVEAEIKVDASRLRPGEQRRVVADCTLIHEDTAWRPKIDIRRTLEDILNNSKENQ</sequence>
<dbReference type="OrthoDB" id="5295702at2"/>
<reference evidence="2 3" key="1">
    <citation type="submission" date="2017-08" db="EMBL/GenBank/DDBJ databases">
        <title>Lysobacter sylvestris genome.</title>
        <authorList>
            <person name="Zhang D.-C."/>
            <person name="Albuquerque L."/>
            <person name="Franca L."/>
            <person name="Froufe H.J.C."/>
            <person name="Barroso C."/>
            <person name="Egas C."/>
            <person name="Da Costa M."/>
            <person name="Margesin R."/>
        </authorList>
    </citation>
    <scope>NUCLEOTIDE SEQUENCE [LARGE SCALE GENOMIC DNA]</scope>
    <source>
        <strain evidence="2 3">AM20-91</strain>
    </source>
</reference>
<evidence type="ECO:0000313" key="3">
    <source>
        <dbReference type="Proteomes" id="UP000236220"/>
    </source>
</evidence>
<comment type="caution">
    <text evidence="2">The sequence shown here is derived from an EMBL/GenBank/DDBJ whole genome shotgun (WGS) entry which is preliminary data.</text>
</comment>
<dbReference type="AlphaFoldDB" id="A0A2K1Q2M4"/>
<dbReference type="Gene3D" id="3.40.50.720">
    <property type="entry name" value="NAD(P)-binding Rossmann-like Domain"/>
    <property type="match status" value="1"/>
</dbReference>
<dbReference type="InterPro" id="IPR036291">
    <property type="entry name" value="NAD(P)-bd_dom_sf"/>
</dbReference>
<name>A0A2K1Q2M4_9GAMM</name>
<accession>A0A2K1Q2M4</accession>
<proteinExistence type="predicted"/>
<evidence type="ECO:0000259" key="1">
    <source>
        <dbReference type="Pfam" id="PF16363"/>
    </source>
</evidence>
<organism evidence="2 3">
    <name type="scientific">Solilutibacter silvestris</name>
    <dbReference type="NCBI Taxonomy" id="1645665"/>
    <lineage>
        <taxon>Bacteria</taxon>
        <taxon>Pseudomonadati</taxon>
        <taxon>Pseudomonadota</taxon>
        <taxon>Gammaproteobacteria</taxon>
        <taxon>Lysobacterales</taxon>
        <taxon>Lysobacteraceae</taxon>
        <taxon>Solilutibacter</taxon>
    </lineage>
</organism>
<dbReference type="PANTHER" id="PTHR43000">
    <property type="entry name" value="DTDP-D-GLUCOSE 4,6-DEHYDRATASE-RELATED"/>
    <property type="match status" value="1"/>
</dbReference>
<dbReference type="Gene3D" id="3.90.25.10">
    <property type="entry name" value="UDP-galactose 4-epimerase, domain 1"/>
    <property type="match status" value="1"/>
</dbReference>
<dbReference type="SUPFAM" id="SSF51735">
    <property type="entry name" value="NAD(P)-binding Rossmann-fold domains"/>
    <property type="match status" value="1"/>
</dbReference>
<dbReference type="Pfam" id="PF16363">
    <property type="entry name" value="GDP_Man_Dehyd"/>
    <property type="match status" value="1"/>
</dbReference>
<dbReference type="RefSeq" id="WP_103074283.1">
    <property type="nucleotide sequence ID" value="NZ_NPZB01000001.1"/>
</dbReference>
<feature type="domain" description="NAD(P)-binding" evidence="1">
    <location>
        <begin position="35"/>
        <end position="292"/>
    </location>
</feature>
<evidence type="ECO:0000313" key="2">
    <source>
        <dbReference type="EMBL" id="PNS09207.1"/>
    </source>
</evidence>
<protein>
    <submittedName>
        <fullName evidence="2">dTDP-D-glucose 46-dehydratase</fullName>
    </submittedName>
</protein>
<dbReference type="EMBL" id="NPZB01000001">
    <property type="protein sequence ID" value="PNS09207.1"/>
    <property type="molecule type" value="Genomic_DNA"/>
</dbReference>